<dbReference type="Pfam" id="PF18137">
    <property type="entry name" value="WHD_ORC"/>
    <property type="match status" value="1"/>
</dbReference>
<dbReference type="EMBL" id="FN648428">
    <property type="protein sequence ID" value="CBN79460.1"/>
    <property type="molecule type" value="Genomic_DNA"/>
</dbReference>
<feature type="compositionally biased region" description="Low complexity" evidence="6">
    <location>
        <begin position="961"/>
        <end position="974"/>
    </location>
</feature>
<feature type="compositionally biased region" description="Polar residues" evidence="6">
    <location>
        <begin position="646"/>
        <end position="679"/>
    </location>
</feature>
<feature type="compositionally biased region" description="Polar residues" evidence="6">
    <location>
        <begin position="798"/>
        <end position="808"/>
    </location>
</feature>
<evidence type="ECO:0000313" key="10">
    <source>
        <dbReference type="Proteomes" id="UP000002630"/>
    </source>
</evidence>
<dbReference type="EMBL" id="FN649755">
    <property type="protein sequence ID" value="CBN79460.1"/>
    <property type="molecule type" value="Genomic_DNA"/>
</dbReference>
<dbReference type="GO" id="GO:0006270">
    <property type="term" value="P:DNA replication initiation"/>
    <property type="evidence" value="ECO:0007669"/>
    <property type="project" value="TreeGrafter"/>
</dbReference>
<dbReference type="GO" id="GO:0031261">
    <property type="term" value="C:DNA replication preinitiation complex"/>
    <property type="evidence" value="ECO:0007669"/>
    <property type="project" value="TreeGrafter"/>
</dbReference>
<dbReference type="Proteomes" id="UP000002630">
    <property type="component" value="Linkage Group LG30"/>
</dbReference>
<keyword evidence="5" id="KW-0539">Nucleus</keyword>
<feature type="region of interest" description="Disordered" evidence="6">
    <location>
        <begin position="775"/>
        <end position="824"/>
    </location>
</feature>
<evidence type="ECO:0000256" key="1">
    <source>
        <dbReference type="ARBA" id="ARBA00004123"/>
    </source>
</evidence>
<dbReference type="InParanoid" id="D8LJC7"/>
<feature type="region of interest" description="Disordered" evidence="6">
    <location>
        <begin position="960"/>
        <end position="1014"/>
    </location>
</feature>
<keyword evidence="3" id="KW-0235">DNA replication</keyword>
<feature type="compositionally biased region" description="Gly residues" evidence="6">
    <location>
        <begin position="988"/>
        <end position="1005"/>
    </location>
</feature>
<keyword evidence="4" id="KW-0238">DNA-binding</keyword>
<reference evidence="9 10" key="1">
    <citation type="journal article" date="2010" name="Nature">
        <title>The Ectocarpus genome and the independent evolution of multicellularity in brown algae.</title>
        <authorList>
            <person name="Cock J.M."/>
            <person name="Sterck L."/>
            <person name="Rouze P."/>
            <person name="Scornet D."/>
            <person name="Allen A.E."/>
            <person name="Amoutzias G."/>
            <person name="Anthouard V."/>
            <person name="Artiguenave F."/>
            <person name="Aury J.M."/>
            <person name="Badger J.H."/>
            <person name="Beszteri B."/>
            <person name="Billiau K."/>
            <person name="Bonnet E."/>
            <person name="Bothwell J.H."/>
            <person name="Bowler C."/>
            <person name="Boyen C."/>
            <person name="Brownlee C."/>
            <person name="Carrano C.J."/>
            <person name="Charrier B."/>
            <person name="Cho G.Y."/>
            <person name="Coelho S.M."/>
            <person name="Collen J."/>
            <person name="Corre E."/>
            <person name="Da Silva C."/>
            <person name="Delage L."/>
            <person name="Delaroque N."/>
            <person name="Dittami S.M."/>
            <person name="Doulbeau S."/>
            <person name="Elias M."/>
            <person name="Farnham G."/>
            <person name="Gachon C.M."/>
            <person name="Gschloessl B."/>
            <person name="Heesch S."/>
            <person name="Jabbari K."/>
            <person name="Jubin C."/>
            <person name="Kawai H."/>
            <person name="Kimura K."/>
            <person name="Kloareg B."/>
            <person name="Kupper F.C."/>
            <person name="Lang D."/>
            <person name="Le Bail A."/>
            <person name="Leblanc C."/>
            <person name="Lerouge P."/>
            <person name="Lohr M."/>
            <person name="Lopez P.J."/>
            <person name="Martens C."/>
            <person name="Maumus F."/>
            <person name="Michel G."/>
            <person name="Miranda-Saavedra D."/>
            <person name="Morales J."/>
            <person name="Moreau H."/>
            <person name="Motomura T."/>
            <person name="Nagasato C."/>
            <person name="Napoli C.A."/>
            <person name="Nelson D.R."/>
            <person name="Nyvall-Collen P."/>
            <person name="Peters A.F."/>
            <person name="Pommier C."/>
            <person name="Potin P."/>
            <person name="Poulain J."/>
            <person name="Quesneville H."/>
            <person name="Read B."/>
            <person name="Rensing S.A."/>
            <person name="Ritter A."/>
            <person name="Rousvoal S."/>
            <person name="Samanta M."/>
            <person name="Samson G."/>
            <person name="Schroeder D.C."/>
            <person name="Segurens B."/>
            <person name="Strittmatter M."/>
            <person name="Tonon T."/>
            <person name="Tregear J.W."/>
            <person name="Valentin K."/>
            <person name="von Dassow P."/>
            <person name="Yamagishi T."/>
            <person name="Van de Peer Y."/>
            <person name="Wincker P."/>
        </authorList>
    </citation>
    <scope>NUCLEOTIDE SEQUENCE [LARGE SCALE GENOMIC DNA]</scope>
    <source>
        <strain evidence="10">Ec32 / CCAP1310/4</strain>
    </source>
</reference>
<dbReference type="AlphaFoldDB" id="D8LJC7"/>
<evidence type="ECO:0000259" key="7">
    <source>
        <dbReference type="Pfam" id="PF07034"/>
    </source>
</evidence>
<name>D8LJC7_ECTSI</name>
<dbReference type="Pfam" id="PF07034">
    <property type="entry name" value="ORC3_N"/>
    <property type="match status" value="1"/>
</dbReference>
<organism evidence="9 10">
    <name type="scientific">Ectocarpus siliculosus</name>
    <name type="common">Brown alga</name>
    <name type="synonym">Conferva siliculosa</name>
    <dbReference type="NCBI Taxonomy" id="2880"/>
    <lineage>
        <taxon>Eukaryota</taxon>
        <taxon>Sar</taxon>
        <taxon>Stramenopiles</taxon>
        <taxon>Ochrophyta</taxon>
        <taxon>PX clade</taxon>
        <taxon>Phaeophyceae</taxon>
        <taxon>Ectocarpales</taxon>
        <taxon>Ectocarpaceae</taxon>
        <taxon>Ectocarpus</taxon>
    </lineage>
</organism>
<feature type="region of interest" description="Disordered" evidence="6">
    <location>
        <begin position="216"/>
        <end position="241"/>
    </location>
</feature>
<feature type="compositionally biased region" description="Gly residues" evidence="6">
    <location>
        <begin position="777"/>
        <end position="790"/>
    </location>
</feature>
<comment type="subcellular location">
    <subcellularLocation>
        <location evidence="1">Nucleus</location>
    </subcellularLocation>
</comment>
<evidence type="ECO:0000259" key="8">
    <source>
        <dbReference type="Pfam" id="PF18137"/>
    </source>
</evidence>
<dbReference type="GO" id="GO:0005664">
    <property type="term" value="C:nuclear origin of replication recognition complex"/>
    <property type="evidence" value="ECO:0007669"/>
    <property type="project" value="InterPro"/>
</dbReference>
<feature type="domain" description="Origin recognition complex subunit 3 winged helix C-terminal" evidence="8">
    <location>
        <begin position="925"/>
        <end position="1043"/>
    </location>
</feature>
<dbReference type="OrthoDB" id="10378905at2759"/>
<dbReference type="PANTHER" id="PTHR12748">
    <property type="entry name" value="ORIGIN RECOGNITION COMPLEX SUBUNIT 3"/>
    <property type="match status" value="1"/>
</dbReference>
<dbReference type="InterPro" id="IPR020795">
    <property type="entry name" value="ORC3"/>
</dbReference>
<dbReference type="InterPro" id="IPR040855">
    <property type="entry name" value="ORC_WH_C"/>
</dbReference>
<dbReference type="InterPro" id="IPR045667">
    <property type="entry name" value="ORC3_N"/>
</dbReference>
<dbReference type="GO" id="GO:0005656">
    <property type="term" value="C:nuclear pre-replicative complex"/>
    <property type="evidence" value="ECO:0007669"/>
    <property type="project" value="TreeGrafter"/>
</dbReference>
<gene>
    <name evidence="9" type="ORF">Esi_0247_0030</name>
</gene>
<evidence type="ECO:0000256" key="2">
    <source>
        <dbReference type="ARBA" id="ARBA00010977"/>
    </source>
</evidence>
<protein>
    <submittedName>
        <fullName evidence="9">Uncharacterized protein</fullName>
    </submittedName>
</protein>
<evidence type="ECO:0000313" key="9">
    <source>
        <dbReference type="EMBL" id="CBN79460.1"/>
    </source>
</evidence>
<feature type="compositionally biased region" description="Gly residues" evidence="6">
    <location>
        <begin position="8"/>
        <end position="17"/>
    </location>
</feature>
<accession>D8LJC7</accession>
<feature type="compositionally biased region" description="Low complexity" evidence="6">
    <location>
        <begin position="612"/>
        <end position="636"/>
    </location>
</feature>
<dbReference type="GO" id="GO:0003688">
    <property type="term" value="F:DNA replication origin binding"/>
    <property type="evidence" value="ECO:0007669"/>
    <property type="project" value="TreeGrafter"/>
</dbReference>
<evidence type="ECO:0000256" key="6">
    <source>
        <dbReference type="SAM" id="MobiDB-lite"/>
    </source>
</evidence>
<keyword evidence="10" id="KW-1185">Reference proteome</keyword>
<feature type="region of interest" description="Disordered" evidence="6">
    <location>
        <begin position="612"/>
        <end position="723"/>
    </location>
</feature>
<evidence type="ECO:0000256" key="4">
    <source>
        <dbReference type="ARBA" id="ARBA00023125"/>
    </source>
</evidence>
<evidence type="ECO:0000256" key="5">
    <source>
        <dbReference type="ARBA" id="ARBA00023242"/>
    </source>
</evidence>
<feature type="compositionally biased region" description="Basic and acidic residues" evidence="6">
    <location>
        <begin position="680"/>
        <end position="694"/>
    </location>
</feature>
<dbReference type="PANTHER" id="PTHR12748:SF0">
    <property type="entry name" value="ORIGIN RECOGNITION COMPLEX SUBUNIT 3"/>
    <property type="match status" value="1"/>
</dbReference>
<feature type="domain" description="Origin recognition complex subunit 3 N-terminal" evidence="7">
    <location>
        <begin position="70"/>
        <end position="282"/>
    </location>
</feature>
<proteinExistence type="inferred from homology"/>
<comment type="similarity">
    <text evidence="2">Belongs to the ORC3 family.</text>
</comment>
<sequence>MSVMGTMAGMGGGGGGQAPQQFRIRTRPPTGPDMMEVEDDRHPKMSSLHSASLPPCYPGELEEVRLARTEGLRECLSIVKECGEEAVKEAGTDCIRSVSDFIAGWRFRDGDGGGAKHVGESDLVPLAVVDAGLQLGDRRSAVQHMKEGLERGNGELGGRRRPQVVAVLRAQDCRTVEAAFKQILRQKCHARGGARSRRPLFMDALEEWYGSCAISSSTSTWEPSGEEEGGEDGTAVDGARAPGRRVAAAAAARRRQGPVVVLLEDVEGFDKQVLRDLLNVLAQPPCKSRRVQRKTGGTVNRLGGTVTRFGRTLPLALVAIASARVGFPMDRLSPSAVRQLSPENFYFPSSVECIDLLYEKLFVQRRLPVWMGGRLLSWMKTTFDDTHLSLGMFSRQVIMAAFLHFNRPASYLCLQHCRPWLWRSSLSNCPVEAMTHMKYKLARDSKSMPANTLQASLPGVPARLDPQQAAGLIEKGLRREASMALRVWFFHKVWSVLLKSLEGRETPVELLRMADAVLGRPGRQAGGTREGAGAGLDVGTMRQRAVKLGSSVRILGLLSASKKSRRYYAELKEVSEALAYLLPGEVKGLLRELLRALPSANQRAAAAAAATDPSAAADADADAESGAISATTGSDDASTDDRSPELSGSTSPERSAERSGNTSPEISLKTTSPGPSSERSPTKRREISGKKSSQERPPTISQERPAENSRDFSSSPTAPLVVQGLDRTEADYLRRGAERVLGQWGRAEQEGWAEPDDNTIEWGRSTSYLNTCATSGGTSGGGGGGGGGKSAGSRGNRLFSSRSRQPAGSENGGAPSNAEDNQDQREALNRACLVRELQLLFLHVMGEARAASLGPGMVPPPPLAEHTSVLAEAYCCDEKEKDAIESSLCPLARANVDLGMMEGACKGSSRVILQRRSMSEEIPVLDLCALYSCYRGHGKTIDRSDWFLDFRKEALKHKTRIPAAAKATAPSTGGKTKKKSSRSREISGGAGGGGVQTSSKGGGGVPDEEGAIDPTGGAELLARFEHASDQLASMGYVRPLKRRKRAEAEGGGGKGQAPGPKGSVTRLVFSYTMEDGAL</sequence>
<feature type="region of interest" description="Disordered" evidence="6">
    <location>
        <begin position="1"/>
        <end position="22"/>
    </location>
</feature>
<feature type="region of interest" description="Disordered" evidence="6">
    <location>
        <begin position="1035"/>
        <end position="1065"/>
    </location>
</feature>
<evidence type="ECO:0000256" key="3">
    <source>
        <dbReference type="ARBA" id="ARBA00022705"/>
    </source>
</evidence>